<protein>
    <submittedName>
        <fullName evidence="1">Uncharacterized protein</fullName>
    </submittedName>
</protein>
<keyword evidence="2" id="KW-1185">Reference proteome</keyword>
<evidence type="ECO:0000313" key="1">
    <source>
        <dbReference type="EMBL" id="BDZ44372.1"/>
    </source>
</evidence>
<evidence type="ECO:0000313" key="2">
    <source>
        <dbReference type="Proteomes" id="UP001321498"/>
    </source>
</evidence>
<dbReference type="EMBL" id="AP027731">
    <property type="protein sequence ID" value="BDZ44372.1"/>
    <property type="molecule type" value="Genomic_DNA"/>
</dbReference>
<reference evidence="2" key="1">
    <citation type="journal article" date="2019" name="Int. J. Syst. Evol. Microbiol.">
        <title>The Global Catalogue of Microorganisms (GCM) 10K type strain sequencing project: providing services to taxonomists for standard genome sequencing and annotation.</title>
        <authorList>
            <consortium name="The Broad Institute Genomics Platform"/>
            <consortium name="The Broad Institute Genome Sequencing Center for Infectious Disease"/>
            <person name="Wu L."/>
            <person name="Ma J."/>
        </authorList>
    </citation>
    <scope>NUCLEOTIDE SEQUENCE [LARGE SCALE GENOMIC DNA]</scope>
    <source>
        <strain evidence="2">NBRC 108725</strain>
    </source>
</reference>
<gene>
    <name evidence="1" type="ORF">GCM10025866_02810</name>
</gene>
<dbReference type="RefSeq" id="WP_286277838.1">
    <property type="nucleotide sequence ID" value="NZ_AP027731.1"/>
</dbReference>
<dbReference type="Proteomes" id="UP001321498">
    <property type="component" value="Chromosome"/>
</dbReference>
<organism evidence="1 2">
    <name type="scientific">Naasia aerilata</name>
    <dbReference type="NCBI Taxonomy" id="1162966"/>
    <lineage>
        <taxon>Bacteria</taxon>
        <taxon>Bacillati</taxon>
        <taxon>Actinomycetota</taxon>
        <taxon>Actinomycetes</taxon>
        <taxon>Micrococcales</taxon>
        <taxon>Microbacteriaceae</taxon>
        <taxon>Naasia</taxon>
    </lineage>
</organism>
<name>A0ABN6XKT4_9MICO</name>
<accession>A0ABN6XKT4</accession>
<sequence length="97" mass="10575">MLRTRIRVANQTFYLAQGHDPELIKMSVVEAALAGAGFVSFVEVGNRTVSVLVTAGVSIVVEHEEVAEDVRDDGDLAYPFDPPRGARAYASLDFTDY</sequence>
<proteinExistence type="predicted"/>